<evidence type="ECO:0000256" key="1">
    <source>
        <dbReference type="ARBA" id="ARBA00022679"/>
    </source>
</evidence>
<dbReference type="GO" id="GO:0006777">
    <property type="term" value="P:Mo-molybdopterin cofactor biosynthetic process"/>
    <property type="evidence" value="ECO:0007669"/>
    <property type="project" value="UniProtKB-UniRule"/>
</dbReference>
<dbReference type="PANTHER" id="PTHR14237">
    <property type="entry name" value="MOLYBDOPTERIN COFACTOR SULFURASE MOSC"/>
    <property type="match status" value="1"/>
</dbReference>
<dbReference type="InterPro" id="IPR000192">
    <property type="entry name" value="Aminotrans_V_dom"/>
</dbReference>
<gene>
    <name evidence="6" type="ORF">OTU49_005888</name>
</gene>
<evidence type="ECO:0000259" key="5">
    <source>
        <dbReference type="PROSITE" id="PS51340"/>
    </source>
</evidence>
<feature type="active site" evidence="4">
    <location>
        <position position="497"/>
    </location>
</feature>
<keyword evidence="7" id="KW-1185">Reference proteome</keyword>
<sequence>MTLLLDKLKVLPDYNVEEILKEEFPRCEGHCYLDHAAAALYSNSQIKKVSDELQSSLFGNPHSRHFPSDSSTQIIESVRQRILEHFNTTPNEYDLIFTSGATEAMKIVADSFQWNSSSEILHRRSNGAVSEEKAVKKNSQKAQDIEDMQHEWKSLRETEMTEAHCGAFVYARENHTSVLGMRGLAHWAGASVYSLQIKELHNIFEEKSCTVLKDSNFDMDTFGCANAKEKISQGNSHQRGVTRTNSEMCSGRKNCLFAYSAQCNFSGTKAPLEWIEKVHKGALNRLLKTSPINKDARTEFKNDPHWYVLLDAASLVATCHLDLSMWKPDFIPVSFYKIFGYPTGLGCLMVRKRAWEVLKKQYFGGGTVLMVDSREMQLVPRPSLHDRFEDGTLPYLSIVAIRHGLDTIMKLTGGLEKISHHVFHLARYTHHALRSYRHANGSPVAQLYCEEQHWDVKTHGSIVNFNLLNSDGSHIGYAQVERVASLYNIYLRVGCLCNPGACQTYLDISREKLLHHFEEGHVCGDARDLVDGLPTGSVRVSFGYTSSYRDADLLLKMVRECFVEGPLVIDLSWMEKSAVSLNSEQDEAIVQLNLHNRGPVVETSDCLTGIKKCDTMSNAYTVSSSKHYSKNKQISMKDFKLVSKYNFVQSEDTLYNYVGDSDSSVRREPCSKRPLRLFLTDIIIFPVKSCSGISLKRWIIDQEGLKYDRRWMVVTSSGMTLTQKRLPRMNLIKPCLDLQAGTLILTYEGEKDIIVPLEPSVSTTSDLSLCGGRVCGDQLKGRDCGPEVGMWLSKVLRMPDLRLMQQITRRSGKLQADVHRQSESLSLANESQYLVIHRPSVRKLLDEIKKKGLIAMTEDELVMRFRGNLVIDGGNPYEEDSWASIVVGDLHFQIQGGCRRCQMVCVVPDTCERTREPLLTLVATRGSSMKFGVHAKAIIPGECTENAALTVTVGIPVESTSNNEVQNLCL</sequence>
<comment type="function">
    <text evidence="4">Sulfurates the molybdenum cofactor. Sulfation of molybdenum is essential for xanthine dehydrogenase (XDH) and aldehyde oxidase (ADO) enzymes in which molybdenum cofactor is liganded by 1 oxygen and 1 sulfur atom in active form.</text>
</comment>
<evidence type="ECO:0000256" key="3">
    <source>
        <dbReference type="ARBA" id="ARBA00023150"/>
    </source>
</evidence>
<feature type="modified residue" description="N6-(pyridoxal phosphate)lysine" evidence="4">
    <location>
        <position position="337"/>
    </location>
</feature>
<comment type="caution">
    <text evidence="6">The sequence shown here is derived from an EMBL/GenBank/DDBJ whole genome shotgun (WGS) entry which is preliminary data.</text>
</comment>
<dbReference type="Gene3D" id="3.90.1150.10">
    <property type="entry name" value="Aspartate Aminotransferase, domain 1"/>
    <property type="match status" value="1"/>
</dbReference>
<dbReference type="InterPro" id="IPR028886">
    <property type="entry name" value="MoCo_sulfurase"/>
</dbReference>
<dbReference type="GO" id="GO:0008265">
    <property type="term" value="F:molybdenum cofactor sulfurtransferase activity"/>
    <property type="evidence" value="ECO:0007669"/>
    <property type="project" value="UniProtKB-UniRule"/>
</dbReference>
<dbReference type="EMBL" id="JARKIK010000050">
    <property type="protein sequence ID" value="KAK8734582.1"/>
    <property type="molecule type" value="Genomic_DNA"/>
</dbReference>
<proteinExistence type="inferred from homology"/>
<dbReference type="HAMAP" id="MF_03050">
    <property type="entry name" value="MOCOS"/>
    <property type="match status" value="1"/>
</dbReference>
<dbReference type="PROSITE" id="PS51340">
    <property type="entry name" value="MOSC"/>
    <property type="match status" value="1"/>
</dbReference>
<dbReference type="GO" id="GO:0030170">
    <property type="term" value="F:pyridoxal phosphate binding"/>
    <property type="evidence" value="ECO:0007669"/>
    <property type="project" value="UniProtKB-UniRule"/>
</dbReference>
<reference evidence="6 7" key="1">
    <citation type="journal article" date="2024" name="BMC Genomics">
        <title>Genome assembly of redclaw crayfish (Cherax quadricarinatus) provides insights into its immune adaptation and hypoxia tolerance.</title>
        <authorList>
            <person name="Liu Z."/>
            <person name="Zheng J."/>
            <person name="Li H."/>
            <person name="Fang K."/>
            <person name="Wang S."/>
            <person name="He J."/>
            <person name="Zhou D."/>
            <person name="Weng S."/>
            <person name="Chi M."/>
            <person name="Gu Z."/>
            <person name="He J."/>
            <person name="Li F."/>
            <person name="Wang M."/>
        </authorList>
    </citation>
    <scope>NUCLEOTIDE SEQUENCE [LARGE SCALE GENOMIC DNA]</scope>
    <source>
        <strain evidence="6">ZL_2023a</strain>
    </source>
</reference>
<keyword evidence="3 4" id="KW-0501">Molybdenum cofactor biosynthesis</keyword>
<dbReference type="InterPro" id="IPR005303">
    <property type="entry name" value="MOCOS_middle"/>
</dbReference>
<organism evidence="6 7">
    <name type="scientific">Cherax quadricarinatus</name>
    <name type="common">Australian red claw crayfish</name>
    <dbReference type="NCBI Taxonomy" id="27406"/>
    <lineage>
        <taxon>Eukaryota</taxon>
        <taxon>Metazoa</taxon>
        <taxon>Ecdysozoa</taxon>
        <taxon>Arthropoda</taxon>
        <taxon>Crustacea</taxon>
        <taxon>Multicrustacea</taxon>
        <taxon>Malacostraca</taxon>
        <taxon>Eumalacostraca</taxon>
        <taxon>Eucarida</taxon>
        <taxon>Decapoda</taxon>
        <taxon>Pleocyemata</taxon>
        <taxon>Astacidea</taxon>
        <taxon>Parastacoidea</taxon>
        <taxon>Parastacidae</taxon>
        <taxon>Cherax</taxon>
    </lineage>
</organism>
<dbReference type="InterPro" id="IPR005302">
    <property type="entry name" value="MoCF_Sase_C"/>
</dbReference>
<dbReference type="SUPFAM" id="SSF53383">
    <property type="entry name" value="PLP-dependent transferases"/>
    <property type="match status" value="2"/>
</dbReference>
<dbReference type="GO" id="GO:0016829">
    <property type="term" value="F:lyase activity"/>
    <property type="evidence" value="ECO:0007669"/>
    <property type="project" value="UniProtKB-UniRule"/>
</dbReference>
<dbReference type="InterPro" id="IPR015421">
    <property type="entry name" value="PyrdxlP-dep_Trfase_major"/>
</dbReference>
<evidence type="ECO:0000256" key="2">
    <source>
        <dbReference type="ARBA" id="ARBA00022898"/>
    </source>
</evidence>
<keyword evidence="1 4" id="KW-0808">Transferase</keyword>
<dbReference type="Pfam" id="PF03476">
    <property type="entry name" value="MOSC_N"/>
    <property type="match status" value="1"/>
</dbReference>
<dbReference type="EC" id="2.8.1.9" evidence="4"/>
<protein>
    <recommendedName>
        <fullName evidence="4">Molybdenum cofactor sulfurase</fullName>
        <shortName evidence="4">MCS</shortName>
        <shortName evidence="4">MOS</shortName>
        <shortName evidence="4">MoCo sulfurase</shortName>
        <ecNumber evidence="4">2.8.1.9</ecNumber>
    </recommendedName>
    <alternativeName>
        <fullName evidence="4">Molybdenum cofactor sulfurtransferase</fullName>
    </alternativeName>
</protein>
<feature type="domain" description="MOSC" evidence="5">
    <location>
        <begin position="796"/>
        <end position="952"/>
    </location>
</feature>
<evidence type="ECO:0000313" key="6">
    <source>
        <dbReference type="EMBL" id="KAK8734582.1"/>
    </source>
</evidence>
<dbReference type="AlphaFoldDB" id="A0AAW0WRE7"/>
<dbReference type="PANTHER" id="PTHR14237:SF80">
    <property type="entry name" value="MOLYBDENUM COFACTOR SULFURASE"/>
    <property type="match status" value="1"/>
</dbReference>
<dbReference type="InterPro" id="IPR015422">
    <property type="entry name" value="PyrdxlP-dep_Trfase_small"/>
</dbReference>
<name>A0AAW0WRE7_CHEQU</name>
<dbReference type="Gene3D" id="3.40.640.10">
    <property type="entry name" value="Type I PLP-dependent aspartate aminotransferase-like (Major domain)"/>
    <property type="match status" value="1"/>
</dbReference>
<evidence type="ECO:0000256" key="4">
    <source>
        <dbReference type="HAMAP-Rule" id="MF_03050"/>
    </source>
</evidence>
<dbReference type="Pfam" id="PF03473">
    <property type="entry name" value="MOSC"/>
    <property type="match status" value="1"/>
</dbReference>
<dbReference type="SUPFAM" id="SSF141673">
    <property type="entry name" value="MOSC N-terminal domain-like"/>
    <property type="match status" value="1"/>
</dbReference>
<dbReference type="Pfam" id="PF00266">
    <property type="entry name" value="Aminotran_5"/>
    <property type="match status" value="2"/>
</dbReference>
<comment type="catalytic activity">
    <reaction evidence="4">
        <text>Mo-molybdopterin + L-cysteine + AH2 = thio-Mo-molybdopterin + L-alanine + A + H2O</text>
        <dbReference type="Rhea" id="RHEA:42636"/>
        <dbReference type="ChEBI" id="CHEBI:13193"/>
        <dbReference type="ChEBI" id="CHEBI:15377"/>
        <dbReference type="ChEBI" id="CHEBI:17499"/>
        <dbReference type="ChEBI" id="CHEBI:35235"/>
        <dbReference type="ChEBI" id="CHEBI:57972"/>
        <dbReference type="ChEBI" id="CHEBI:71302"/>
        <dbReference type="ChEBI" id="CHEBI:82685"/>
        <dbReference type="EC" id="2.8.1.9"/>
    </reaction>
</comment>
<dbReference type="InterPro" id="IPR015424">
    <property type="entry name" value="PyrdxlP-dep_Trfase"/>
</dbReference>
<evidence type="ECO:0000313" key="7">
    <source>
        <dbReference type="Proteomes" id="UP001445076"/>
    </source>
</evidence>
<comment type="cofactor">
    <cofactor evidence="4">
        <name>pyridoxal 5'-phosphate</name>
        <dbReference type="ChEBI" id="CHEBI:597326"/>
    </cofactor>
</comment>
<accession>A0AAW0WRE7</accession>
<dbReference type="GO" id="GO:0030151">
    <property type="term" value="F:molybdenum ion binding"/>
    <property type="evidence" value="ECO:0007669"/>
    <property type="project" value="UniProtKB-UniRule"/>
</dbReference>
<comment type="similarity">
    <text evidence="4">Belongs to the class-V pyridoxal-phosphate-dependent aminotransferase family. MOCOS subfamily.</text>
</comment>
<keyword evidence="2 4" id="KW-0663">Pyridoxal phosphate</keyword>
<dbReference type="Proteomes" id="UP001445076">
    <property type="component" value="Unassembled WGS sequence"/>
</dbReference>